<proteinExistence type="predicted"/>
<accession>A0AAV7VHN7</accession>
<evidence type="ECO:0000313" key="2">
    <source>
        <dbReference type="EMBL" id="KAJ1200236.1"/>
    </source>
</evidence>
<evidence type="ECO:0000256" key="1">
    <source>
        <dbReference type="SAM" id="MobiDB-lite"/>
    </source>
</evidence>
<feature type="region of interest" description="Disordered" evidence="1">
    <location>
        <begin position="1"/>
        <end position="31"/>
    </location>
</feature>
<protein>
    <submittedName>
        <fullName evidence="2">Uncharacterized protein</fullName>
    </submittedName>
</protein>
<organism evidence="2 3">
    <name type="scientific">Pleurodeles waltl</name>
    <name type="common">Iberian ribbed newt</name>
    <dbReference type="NCBI Taxonomy" id="8319"/>
    <lineage>
        <taxon>Eukaryota</taxon>
        <taxon>Metazoa</taxon>
        <taxon>Chordata</taxon>
        <taxon>Craniata</taxon>
        <taxon>Vertebrata</taxon>
        <taxon>Euteleostomi</taxon>
        <taxon>Amphibia</taxon>
        <taxon>Batrachia</taxon>
        <taxon>Caudata</taxon>
        <taxon>Salamandroidea</taxon>
        <taxon>Salamandridae</taxon>
        <taxon>Pleurodelinae</taxon>
        <taxon>Pleurodeles</taxon>
    </lineage>
</organism>
<keyword evidence="3" id="KW-1185">Reference proteome</keyword>
<feature type="compositionally biased region" description="Basic and acidic residues" evidence="1">
    <location>
        <begin position="50"/>
        <end position="78"/>
    </location>
</feature>
<evidence type="ECO:0000313" key="3">
    <source>
        <dbReference type="Proteomes" id="UP001066276"/>
    </source>
</evidence>
<sequence length="98" mass="10492">MGAAPSLARLQDQLQTAGERSCRGTEGGGLLERQMAATETWRAAMVRPHKMADLPTSDKDKTSHTEAGETEESLDHESVVGLPGNLPHVTPQTAEDII</sequence>
<comment type="caution">
    <text evidence="2">The sequence shown here is derived from an EMBL/GenBank/DDBJ whole genome shotgun (WGS) entry which is preliminary data.</text>
</comment>
<reference evidence="2" key="1">
    <citation type="journal article" date="2022" name="bioRxiv">
        <title>Sequencing and chromosome-scale assembly of the giantPleurodeles waltlgenome.</title>
        <authorList>
            <person name="Brown T."/>
            <person name="Elewa A."/>
            <person name="Iarovenko S."/>
            <person name="Subramanian E."/>
            <person name="Araus A.J."/>
            <person name="Petzold A."/>
            <person name="Susuki M."/>
            <person name="Suzuki K.-i.T."/>
            <person name="Hayashi T."/>
            <person name="Toyoda A."/>
            <person name="Oliveira C."/>
            <person name="Osipova E."/>
            <person name="Leigh N.D."/>
            <person name="Simon A."/>
            <person name="Yun M.H."/>
        </authorList>
    </citation>
    <scope>NUCLEOTIDE SEQUENCE</scope>
    <source>
        <strain evidence="2">20211129_DDA</strain>
        <tissue evidence="2">Liver</tissue>
    </source>
</reference>
<gene>
    <name evidence="2" type="ORF">NDU88_004062</name>
</gene>
<dbReference type="Proteomes" id="UP001066276">
    <property type="component" value="Chromosome 2_1"/>
</dbReference>
<dbReference type="EMBL" id="JANPWB010000003">
    <property type="protein sequence ID" value="KAJ1200236.1"/>
    <property type="molecule type" value="Genomic_DNA"/>
</dbReference>
<feature type="region of interest" description="Disordered" evidence="1">
    <location>
        <begin position="46"/>
        <end position="98"/>
    </location>
</feature>
<name>A0AAV7VHN7_PLEWA</name>
<dbReference type="AlphaFoldDB" id="A0AAV7VHN7"/>